<evidence type="ECO:0000256" key="2">
    <source>
        <dbReference type="ARBA" id="ARBA00022692"/>
    </source>
</evidence>
<sequence>MSKPELILPPMGALGFVRYTWRQLTSMKTALILLFLLAIASVPGSIFPQRGNNPLRVNEWIADSPTSGPIFDALGFFDVYSSPWFAAVYLLLFISLIGCVLPRTKVHWRAMFAPPPPAPRNLLRLPESMSFEVSASANEVLARGRKYLSGRRWRLLVAENSIAAEKGFLRETGNLLFHFSLILILVAIALGGLFGWKGNVIVRTGQGFSNTLTQYDAWGGGRFTGASRLSPFSFTLEKFNVEFDRGEAQRGSPKLFEADVTFRRLPGTEAENARIEVNTPLEIDGAKVFLVGHGYAPHFVVRNAGGEITFDDTVVFLPQDGNFTSTGVVKIPDSDPQLGFQGIFVPTAASNNLRGPISTFPGPDDPAVFMSAWRGDMGLDSGAPQSVYRLDTASMDQIGIVALRQGQIWKLPDGSGSIAFTGYQRWASFQIAYDPGKEVALLGAVLAITGLLLSLFIRRRRVWISATVNSEGVTVVQLAGLARIESADLPGELELIRDAVSDLPDTASATSTDEIRE</sequence>
<keyword evidence="5 6" id="KW-0472">Membrane</keyword>
<evidence type="ECO:0000313" key="8">
    <source>
        <dbReference type="EMBL" id="CAB4660591.1"/>
    </source>
</evidence>
<dbReference type="GO" id="GO:0017004">
    <property type="term" value="P:cytochrome complex assembly"/>
    <property type="evidence" value="ECO:0007669"/>
    <property type="project" value="UniProtKB-KW"/>
</dbReference>
<name>A0A6J6ST12_9ZZZZ</name>
<protein>
    <submittedName>
        <fullName evidence="9">Unannotated protein</fullName>
    </submittedName>
</protein>
<proteinExistence type="predicted"/>
<evidence type="ECO:0000256" key="3">
    <source>
        <dbReference type="ARBA" id="ARBA00022748"/>
    </source>
</evidence>
<dbReference type="AlphaFoldDB" id="A0A6J6ST12"/>
<dbReference type="GO" id="GO:0016020">
    <property type="term" value="C:membrane"/>
    <property type="evidence" value="ECO:0007669"/>
    <property type="project" value="UniProtKB-SubCell"/>
</dbReference>
<evidence type="ECO:0000313" key="9">
    <source>
        <dbReference type="EMBL" id="CAB4737369.1"/>
    </source>
</evidence>
<evidence type="ECO:0000256" key="5">
    <source>
        <dbReference type="ARBA" id="ARBA00023136"/>
    </source>
</evidence>
<keyword evidence="2 6" id="KW-0812">Transmembrane</keyword>
<keyword evidence="4 6" id="KW-1133">Transmembrane helix</keyword>
<comment type="subcellular location">
    <subcellularLocation>
        <location evidence="1">Membrane</location>
        <topology evidence="1">Multi-pass membrane protein</topology>
    </subcellularLocation>
</comment>
<dbReference type="PANTHER" id="PTHR31566:SF0">
    <property type="entry name" value="CYTOCHROME C BIOGENESIS PROTEIN CCS1, CHLOROPLASTIC"/>
    <property type="match status" value="1"/>
</dbReference>
<dbReference type="PANTHER" id="PTHR31566">
    <property type="entry name" value="CYTOCHROME C BIOGENESIS PROTEIN CCS1, CHLOROPLASTIC"/>
    <property type="match status" value="1"/>
</dbReference>
<feature type="transmembrane region" description="Helical" evidence="6">
    <location>
        <begin position="175"/>
        <end position="196"/>
    </location>
</feature>
<dbReference type="EMBL" id="CAEZZA010000008">
    <property type="protein sequence ID" value="CAB4737369.1"/>
    <property type="molecule type" value="Genomic_DNA"/>
</dbReference>
<evidence type="ECO:0000259" key="7">
    <source>
        <dbReference type="Pfam" id="PF05140"/>
    </source>
</evidence>
<reference evidence="9" key="1">
    <citation type="submission" date="2020-05" db="EMBL/GenBank/DDBJ databases">
        <authorList>
            <person name="Chiriac C."/>
            <person name="Salcher M."/>
            <person name="Ghai R."/>
            <person name="Kavagutti S V."/>
        </authorList>
    </citation>
    <scope>NUCLEOTIDE SEQUENCE</scope>
</reference>
<evidence type="ECO:0000256" key="1">
    <source>
        <dbReference type="ARBA" id="ARBA00004141"/>
    </source>
</evidence>
<feature type="transmembrane region" description="Helical" evidence="6">
    <location>
        <begin position="439"/>
        <end position="457"/>
    </location>
</feature>
<evidence type="ECO:0000256" key="4">
    <source>
        <dbReference type="ARBA" id="ARBA00022989"/>
    </source>
</evidence>
<evidence type="ECO:0000256" key="6">
    <source>
        <dbReference type="SAM" id="Phobius"/>
    </source>
</evidence>
<accession>A0A6J6ST12</accession>
<feature type="transmembrane region" description="Helical" evidence="6">
    <location>
        <begin position="84"/>
        <end position="101"/>
    </location>
</feature>
<keyword evidence="3" id="KW-0201">Cytochrome c-type biogenesis</keyword>
<dbReference type="Pfam" id="PF05140">
    <property type="entry name" value="ResB"/>
    <property type="match status" value="1"/>
</dbReference>
<dbReference type="InterPro" id="IPR023494">
    <property type="entry name" value="Cyt_c_bgen_Ccs1/CcsB/ResB"/>
</dbReference>
<gene>
    <name evidence="8" type="ORF">UFOPK2310_00023</name>
    <name evidence="9" type="ORF">UFOPK2809_00118</name>
</gene>
<dbReference type="EMBL" id="CAEZWW010000001">
    <property type="protein sequence ID" value="CAB4660591.1"/>
    <property type="molecule type" value="Genomic_DNA"/>
</dbReference>
<organism evidence="9">
    <name type="scientific">freshwater metagenome</name>
    <dbReference type="NCBI Taxonomy" id="449393"/>
    <lineage>
        <taxon>unclassified sequences</taxon>
        <taxon>metagenomes</taxon>
        <taxon>ecological metagenomes</taxon>
    </lineage>
</organism>
<dbReference type="InterPro" id="IPR007816">
    <property type="entry name" value="ResB-like_domain"/>
</dbReference>
<feature type="domain" description="ResB-like" evidence="7">
    <location>
        <begin position="27"/>
        <end position="493"/>
    </location>
</feature>